<dbReference type="Proteomes" id="UP000634229">
    <property type="component" value="Unassembled WGS sequence"/>
</dbReference>
<feature type="domain" description="DUF397" evidence="1">
    <location>
        <begin position="10"/>
        <end position="62"/>
    </location>
</feature>
<gene>
    <name evidence="2" type="ORF">JK363_35810</name>
</gene>
<sequence>MAPDVAAEDAWFKSSYSNDSGGSCVEIADLTTQVGIRDSKDKHGPALLVPTASWSSFINMVRTESIGLDSE</sequence>
<name>A0ABS1NPN5_9ACTN</name>
<proteinExistence type="predicted"/>
<dbReference type="EMBL" id="JAERRF010000034">
    <property type="protein sequence ID" value="MBL1101909.1"/>
    <property type="molecule type" value="Genomic_DNA"/>
</dbReference>
<reference evidence="2 3" key="1">
    <citation type="submission" date="2021-01" db="EMBL/GenBank/DDBJ databases">
        <title>WGS of actinomycetes isolated from Thailand.</title>
        <authorList>
            <person name="Thawai C."/>
        </authorList>
    </citation>
    <scope>NUCLEOTIDE SEQUENCE [LARGE SCALE GENOMIC DNA]</scope>
    <source>
        <strain evidence="2 3">CA1R205</strain>
    </source>
</reference>
<evidence type="ECO:0000313" key="3">
    <source>
        <dbReference type="Proteomes" id="UP000634229"/>
    </source>
</evidence>
<evidence type="ECO:0000313" key="2">
    <source>
        <dbReference type="EMBL" id="MBL1101909.1"/>
    </source>
</evidence>
<keyword evidence="3" id="KW-1185">Reference proteome</keyword>
<comment type="caution">
    <text evidence="2">The sequence shown here is derived from an EMBL/GenBank/DDBJ whole genome shotgun (WGS) entry which is preliminary data.</text>
</comment>
<evidence type="ECO:0000259" key="1">
    <source>
        <dbReference type="Pfam" id="PF04149"/>
    </source>
</evidence>
<dbReference type="InterPro" id="IPR007278">
    <property type="entry name" value="DUF397"/>
</dbReference>
<accession>A0ABS1NPN5</accession>
<organism evidence="2 3">
    <name type="scientific">Streptomyces coffeae</name>
    <dbReference type="NCBI Taxonomy" id="621382"/>
    <lineage>
        <taxon>Bacteria</taxon>
        <taxon>Bacillati</taxon>
        <taxon>Actinomycetota</taxon>
        <taxon>Actinomycetes</taxon>
        <taxon>Kitasatosporales</taxon>
        <taxon>Streptomycetaceae</taxon>
        <taxon>Streptomyces</taxon>
    </lineage>
</organism>
<dbReference type="Pfam" id="PF04149">
    <property type="entry name" value="DUF397"/>
    <property type="match status" value="1"/>
</dbReference>
<protein>
    <submittedName>
        <fullName evidence="2">DUF397 domain-containing protein</fullName>
    </submittedName>
</protein>